<reference evidence="2 3" key="1">
    <citation type="submission" date="2018-07" db="EMBL/GenBank/DDBJ databases">
        <title>Halioglobus sp. genome submission.</title>
        <authorList>
            <person name="Ye M.-Q."/>
            <person name="Du Z.-J."/>
        </authorList>
    </citation>
    <scope>NUCLEOTIDE SEQUENCE [LARGE SCALE GENOMIC DNA]</scope>
    <source>
        <strain evidence="2 3">U0301</strain>
    </source>
</reference>
<dbReference type="GO" id="GO:0003700">
    <property type="term" value="F:DNA-binding transcription factor activity"/>
    <property type="evidence" value="ECO:0007669"/>
    <property type="project" value="InterPro"/>
</dbReference>
<dbReference type="Pfam" id="PF12802">
    <property type="entry name" value="MarR_2"/>
    <property type="match status" value="1"/>
</dbReference>
<feature type="domain" description="HTH marR-type" evidence="1">
    <location>
        <begin position="11"/>
        <end position="140"/>
    </location>
</feature>
<dbReference type="PROSITE" id="PS50995">
    <property type="entry name" value="HTH_MARR_2"/>
    <property type="match status" value="1"/>
</dbReference>
<dbReference type="GO" id="GO:0006950">
    <property type="term" value="P:response to stress"/>
    <property type="evidence" value="ECO:0007669"/>
    <property type="project" value="TreeGrafter"/>
</dbReference>
<sequence>MIFDDITEPLPGRLADGLARLAAVARQLDWQTAEAAGLSPTQADILRFVARRPPGARLTAAAAHAGVRKATASDAVAALERKRLLRKGPDPADGRAVVLKATAGGRRVAETWPASFGAVVSGLSAPEQESLFALVLTMIRSLQQRELIAPQRTCVSCRHFRENVAPGSPAPHYCALVDAPMADRHLRVDCAEHDTAA</sequence>
<dbReference type="SMART" id="SM00347">
    <property type="entry name" value="HTH_MARR"/>
    <property type="match status" value="1"/>
</dbReference>
<comment type="caution">
    <text evidence="2">The sequence shown here is derived from an EMBL/GenBank/DDBJ whole genome shotgun (WGS) entry which is preliminary data.</text>
</comment>
<dbReference type="PANTHER" id="PTHR33164">
    <property type="entry name" value="TRANSCRIPTIONAL REGULATOR, MARR FAMILY"/>
    <property type="match status" value="1"/>
</dbReference>
<name>A0A3L7DU65_9GAMM</name>
<dbReference type="SUPFAM" id="SSF46785">
    <property type="entry name" value="Winged helix' DNA-binding domain"/>
    <property type="match status" value="1"/>
</dbReference>
<dbReference type="Gene3D" id="1.10.10.10">
    <property type="entry name" value="Winged helix-like DNA-binding domain superfamily/Winged helix DNA-binding domain"/>
    <property type="match status" value="1"/>
</dbReference>
<organism evidence="2 3">
    <name type="scientific">Seongchinamella sediminis</name>
    <dbReference type="NCBI Taxonomy" id="2283635"/>
    <lineage>
        <taxon>Bacteria</taxon>
        <taxon>Pseudomonadati</taxon>
        <taxon>Pseudomonadota</taxon>
        <taxon>Gammaproteobacteria</taxon>
        <taxon>Cellvibrionales</taxon>
        <taxon>Halieaceae</taxon>
        <taxon>Seongchinamella</taxon>
    </lineage>
</organism>
<gene>
    <name evidence="2" type="ORF">DWB85_14570</name>
</gene>
<dbReference type="RefSeq" id="WP_117956088.1">
    <property type="nucleotide sequence ID" value="NZ_QRAN01000016.1"/>
</dbReference>
<dbReference type="InterPro" id="IPR039422">
    <property type="entry name" value="MarR/SlyA-like"/>
</dbReference>
<dbReference type="EMBL" id="QRAN01000016">
    <property type="protein sequence ID" value="RLQ21118.1"/>
    <property type="molecule type" value="Genomic_DNA"/>
</dbReference>
<keyword evidence="3" id="KW-1185">Reference proteome</keyword>
<dbReference type="InterPro" id="IPR036388">
    <property type="entry name" value="WH-like_DNA-bd_sf"/>
</dbReference>
<protein>
    <submittedName>
        <fullName evidence="2">MarR family transcriptional regulator</fullName>
    </submittedName>
</protein>
<evidence type="ECO:0000313" key="3">
    <source>
        <dbReference type="Proteomes" id="UP000265509"/>
    </source>
</evidence>
<evidence type="ECO:0000313" key="2">
    <source>
        <dbReference type="EMBL" id="RLQ21118.1"/>
    </source>
</evidence>
<dbReference type="OrthoDB" id="9783504at2"/>
<accession>A0A3L7DU65</accession>
<proteinExistence type="predicted"/>
<dbReference type="InterPro" id="IPR036390">
    <property type="entry name" value="WH_DNA-bd_sf"/>
</dbReference>
<dbReference type="PANTHER" id="PTHR33164:SF43">
    <property type="entry name" value="HTH-TYPE TRANSCRIPTIONAL REPRESSOR YETL"/>
    <property type="match status" value="1"/>
</dbReference>
<dbReference type="AlphaFoldDB" id="A0A3L7DU65"/>
<evidence type="ECO:0000259" key="1">
    <source>
        <dbReference type="PROSITE" id="PS50995"/>
    </source>
</evidence>
<dbReference type="Proteomes" id="UP000265509">
    <property type="component" value="Unassembled WGS sequence"/>
</dbReference>
<dbReference type="InterPro" id="IPR000835">
    <property type="entry name" value="HTH_MarR-typ"/>
</dbReference>